<dbReference type="GO" id="GO:0004180">
    <property type="term" value="F:carboxypeptidase activity"/>
    <property type="evidence" value="ECO:0007669"/>
    <property type="project" value="UniProtKB-KW"/>
</dbReference>
<accession>A0A1I5I5D1</accession>
<keyword evidence="8" id="KW-0645">Protease</keyword>
<dbReference type="AlphaFoldDB" id="A0A1I5I5D1"/>
<keyword evidence="18" id="KW-0458">Lysosome</keyword>
<evidence type="ECO:0000256" key="14">
    <source>
        <dbReference type="ARBA" id="ARBA00023034"/>
    </source>
</evidence>
<dbReference type="SUPFAM" id="SSF53187">
    <property type="entry name" value="Zn-dependent exopeptidases"/>
    <property type="match status" value="1"/>
</dbReference>
<name>A0A1I5I5D1_9BACT</name>
<evidence type="ECO:0000313" key="23">
    <source>
        <dbReference type="EMBL" id="SFO55519.1"/>
    </source>
</evidence>
<evidence type="ECO:0000256" key="2">
    <source>
        <dbReference type="ARBA" id="ARBA00004371"/>
    </source>
</evidence>
<evidence type="ECO:0000256" key="15">
    <source>
        <dbReference type="ARBA" id="ARBA00023049"/>
    </source>
</evidence>
<dbReference type="SUPFAM" id="SSF52025">
    <property type="entry name" value="PA domain"/>
    <property type="match status" value="1"/>
</dbReference>
<gene>
    <name evidence="23" type="ORF">SAMN04488519_10881</name>
</gene>
<dbReference type="GO" id="GO:0070573">
    <property type="term" value="F:metallodipeptidase activity"/>
    <property type="evidence" value="ECO:0007669"/>
    <property type="project" value="InterPro"/>
</dbReference>
<evidence type="ECO:0000256" key="6">
    <source>
        <dbReference type="ARBA" id="ARBA00022525"/>
    </source>
</evidence>
<comment type="subunit">
    <text evidence="19">Homodimer. The monomeric form is inactive while the homodimer is active.</text>
</comment>
<keyword evidence="15" id="KW-0482">Metalloprotease</keyword>
<evidence type="ECO:0000256" key="17">
    <source>
        <dbReference type="ARBA" id="ARBA00023180"/>
    </source>
</evidence>
<keyword evidence="9" id="KW-0479">Metal-binding</keyword>
<dbReference type="GO" id="GO:0005764">
    <property type="term" value="C:lysosome"/>
    <property type="evidence" value="ECO:0007669"/>
    <property type="project" value="UniProtKB-SubCell"/>
</dbReference>
<comment type="subcellular location">
    <subcellularLocation>
        <location evidence="1">Endoplasmic reticulum</location>
    </subcellularLocation>
    <subcellularLocation>
        <location evidence="3">Golgi apparatus</location>
    </subcellularLocation>
    <subcellularLocation>
        <location evidence="2">Lysosome</location>
    </subcellularLocation>
    <subcellularLocation>
        <location evidence="4">Secreted</location>
    </subcellularLocation>
</comment>
<dbReference type="Proteomes" id="UP000199564">
    <property type="component" value="Unassembled WGS sequence"/>
</dbReference>
<dbReference type="RefSeq" id="WP_091654841.1">
    <property type="nucleotide sequence ID" value="NZ_FOVW01000008.1"/>
</dbReference>
<keyword evidence="11" id="KW-0378">Hydrolase</keyword>
<dbReference type="Gene3D" id="3.50.30.30">
    <property type="match status" value="1"/>
</dbReference>
<dbReference type="EMBL" id="FOVW01000008">
    <property type="protein sequence ID" value="SFO55519.1"/>
    <property type="molecule type" value="Genomic_DNA"/>
</dbReference>
<keyword evidence="16" id="KW-0865">Zymogen</keyword>
<dbReference type="InterPro" id="IPR039866">
    <property type="entry name" value="CPQ"/>
</dbReference>
<evidence type="ECO:0000313" key="24">
    <source>
        <dbReference type="Proteomes" id="UP000199564"/>
    </source>
</evidence>
<evidence type="ECO:0000256" key="9">
    <source>
        <dbReference type="ARBA" id="ARBA00022723"/>
    </source>
</evidence>
<evidence type="ECO:0000256" key="5">
    <source>
        <dbReference type="ARBA" id="ARBA00014116"/>
    </source>
</evidence>
<keyword evidence="17" id="KW-0325">Glycoprotein</keyword>
<evidence type="ECO:0000256" key="3">
    <source>
        <dbReference type="ARBA" id="ARBA00004555"/>
    </source>
</evidence>
<dbReference type="GO" id="GO:0046872">
    <property type="term" value="F:metal ion binding"/>
    <property type="evidence" value="ECO:0007669"/>
    <property type="project" value="UniProtKB-KW"/>
</dbReference>
<proteinExistence type="predicted"/>
<evidence type="ECO:0000256" key="7">
    <source>
        <dbReference type="ARBA" id="ARBA00022645"/>
    </source>
</evidence>
<dbReference type="GO" id="GO:0005576">
    <property type="term" value="C:extracellular region"/>
    <property type="evidence" value="ECO:0007669"/>
    <property type="project" value="UniProtKB-SubCell"/>
</dbReference>
<dbReference type="STRING" id="226506.SAMN04488519_10881"/>
<dbReference type="InterPro" id="IPR007484">
    <property type="entry name" value="Peptidase_M28"/>
</dbReference>
<reference evidence="24" key="1">
    <citation type="submission" date="2016-10" db="EMBL/GenBank/DDBJ databases">
        <authorList>
            <person name="Varghese N."/>
            <person name="Submissions S."/>
        </authorList>
    </citation>
    <scope>NUCLEOTIDE SEQUENCE [LARGE SCALE GENOMIC DNA]</scope>
    <source>
        <strain evidence="24">DSM 15282</strain>
    </source>
</reference>
<evidence type="ECO:0000256" key="11">
    <source>
        <dbReference type="ARBA" id="ARBA00022801"/>
    </source>
</evidence>
<dbReference type="PANTHER" id="PTHR12053:SF3">
    <property type="entry name" value="CARBOXYPEPTIDASE Q"/>
    <property type="match status" value="1"/>
</dbReference>
<keyword evidence="24" id="KW-1185">Reference proteome</keyword>
<organism evidence="23 24">
    <name type="scientific">Algoriphagus ornithinivorans</name>
    <dbReference type="NCBI Taxonomy" id="226506"/>
    <lineage>
        <taxon>Bacteria</taxon>
        <taxon>Pseudomonadati</taxon>
        <taxon>Bacteroidota</taxon>
        <taxon>Cytophagia</taxon>
        <taxon>Cytophagales</taxon>
        <taxon>Cyclobacteriaceae</taxon>
        <taxon>Algoriphagus</taxon>
    </lineage>
</organism>
<keyword evidence="13" id="KW-0862">Zinc</keyword>
<dbReference type="PANTHER" id="PTHR12053">
    <property type="entry name" value="PROTEASE FAMILY M28 PLASMA GLUTAMATE CARBOXYPEPTIDASE-RELATED"/>
    <property type="match status" value="1"/>
</dbReference>
<dbReference type="InterPro" id="IPR046450">
    <property type="entry name" value="PA_dom_sf"/>
</dbReference>
<sequence length="453" mass="49871">MKKILFLLFLCPLILKAQNHSENIQKIFNYELTEGHTYENLRYLCKEIGNRISGSPQAAAAVEYTKQLMESYGFDTVYLQPVMVPHWVRGGKEQAKVLNSSKLGAVDLNVLALGNSRGTGPNGLVGEVVEVYGIEGLRKLEDQVKGKIVFFNQPMDPTLINTFQAYGGANGQRGSGAAEAAKFGAIAVLVRSLTNRVDDFPHTGNQRYNPDYPEIPALAISTKDAELLSSLLKGQKDLKVYLQNNSMMKEEVLSYNVIGEIKGSEKPEEIIAVGGHLDSWDVGEGAHDDGAGCMQAIEVLRIYKEMGWKPKRTLRAVMWMNEENGLRGGQEYAKVAKAKAEKHIAAIESDAGGFIPLGFSSTGTEAQRSKLASWRDLFTPYNIWKFDVPGGGADIGPLRDQGPILIGLHPDSQRYFNYHHTAADVFEVVDQRELELGAAAMTALVYLIEQEGM</sequence>
<dbReference type="Pfam" id="PF04389">
    <property type="entry name" value="Peptidase_M28"/>
    <property type="match status" value="1"/>
</dbReference>
<feature type="signal peptide" evidence="21">
    <location>
        <begin position="1"/>
        <end position="17"/>
    </location>
</feature>
<keyword evidence="10 21" id="KW-0732">Signal</keyword>
<evidence type="ECO:0000256" key="16">
    <source>
        <dbReference type="ARBA" id="ARBA00023145"/>
    </source>
</evidence>
<evidence type="ECO:0000256" key="8">
    <source>
        <dbReference type="ARBA" id="ARBA00022670"/>
    </source>
</evidence>
<keyword evidence="14" id="KW-0333">Golgi apparatus</keyword>
<dbReference type="Gene3D" id="3.40.630.10">
    <property type="entry name" value="Zn peptidases"/>
    <property type="match status" value="1"/>
</dbReference>
<keyword evidence="6" id="KW-0964">Secreted</keyword>
<evidence type="ECO:0000256" key="13">
    <source>
        <dbReference type="ARBA" id="ARBA00022833"/>
    </source>
</evidence>
<protein>
    <recommendedName>
        <fullName evidence="5">Carboxypeptidase Q</fullName>
    </recommendedName>
    <alternativeName>
        <fullName evidence="20">Plasma glutamate carboxypeptidase</fullName>
    </alternativeName>
</protein>
<evidence type="ECO:0000259" key="22">
    <source>
        <dbReference type="Pfam" id="PF04389"/>
    </source>
</evidence>
<evidence type="ECO:0000256" key="20">
    <source>
        <dbReference type="ARBA" id="ARBA00033328"/>
    </source>
</evidence>
<dbReference type="GO" id="GO:0006508">
    <property type="term" value="P:proteolysis"/>
    <property type="evidence" value="ECO:0007669"/>
    <property type="project" value="UniProtKB-KW"/>
</dbReference>
<evidence type="ECO:0000256" key="12">
    <source>
        <dbReference type="ARBA" id="ARBA00022824"/>
    </source>
</evidence>
<evidence type="ECO:0000256" key="18">
    <source>
        <dbReference type="ARBA" id="ARBA00023228"/>
    </source>
</evidence>
<evidence type="ECO:0000256" key="19">
    <source>
        <dbReference type="ARBA" id="ARBA00025833"/>
    </source>
</evidence>
<evidence type="ECO:0000256" key="1">
    <source>
        <dbReference type="ARBA" id="ARBA00004240"/>
    </source>
</evidence>
<keyword evidence="7 23" id="KW-0121">Carboxypeptidase</keyword>
<keyword evidence="12" id="KW-0256">Endoplasmic reticulum</keyword>
<evidence type="ECO:0000256" key="10">
    <source>
        <dbReference type="ARBA" id="ARBA00022729"/>
    </source>
</evidence>
<evidence type="ECO:0000256" key="4">
    <source>
        <dbReference type="ARBA" id="ARBA00004613"/>
    </source>
</evidence>
<evidence type="ECO:0000256" key="21">
    <source>
        <dbReference type="SAM" id="SignalP"/>
    </source>
</evidence>
<feature type="chain" id="PRO_5011618962" description="Carboxypeptidase Q" evidence="21">
    <location>
        <begin position="18"/>
        <end position="453"/>
    </location>
</feature>
<feature type="domain" description="Peptidase M28" evidence="22">
    <location>
        <begin position="256"/>
        <end position="439"/>
    </location>
</feature>